<evidence type="ECO:0000313" key="2">
    <source>
        <dbReference type="Proteomes" id="UP000184292"/>
    </source>
</evidence>
<name>A0A1M6DRD7_9RHOB</name>
<keyword evidence="2" id="KW-1185">Reference proteome</keyword>
<proteinExistence type="predicted"/>
<reference evidence="1 2" key="1">
    <citation type="submission" date="2016-11" db="EMBL/GenBank/DDBJ databases">
        <authorList>
            <person name="Jaros S."/>
            <person name="Januszkiewicz K."/>
            <person name="Wedrychowicz H."/>
        </authorList>
    </citation>
    <scope>NUCLEOTIDE SEQUENCE [LARGE SCALE GENOMIC DNA]</scope>
    <source>
        <strain evidence="1 2">DSM 100565</strain>
    </source>
</reference>
<organism evidence="1 2">
    <name type="scientific">Wenxinia saemankumensis</name>
    <dbReference type="NCBI Taxonomy" id="1447782"/>
    <lineage>
        <taxon>Bacteria</taxon>
        <taxon>Pseudomonadati</taxon>
        <taxon>Pseudomonadota</taxon>
        <taxon>Alphaproteobacteria</taxon>
        <taxon>Rhodobacterales</taxon>
        <taxon>Roseobacteraceae</taxon>
        <taxon>Wenxinia</taxon>
    </lineage>
</organism>
<dbReference type="Proteomes" id="UP000184292">
    <property type="component" value="Unassembled WGS sequence"/>
</dbReference>
<dbReference type="AlphaFoldDB" id="A0A1M6DRD7"/>
<evidence type="ECO:0000313" key="1">
    <source>
        <dbReference type="EMBL" id="SHI75755.1"/>
    </source>
</evidence>
<protein>
    <submittedName>
        <fullName evidence="1">Uncharacterized protein</fullName>
    </submittedName>
</protein>
<accession>A0A1M6DRD7</accession>
<gene>
    <name evidence="1" type="ORF">SAMN05444417_1560</name>
</gene>
<dbReference type="RefSeq" id="WP_073327889.1">
    <property type="nucleotide sequence ID" value="NZ_FQYO01000003.1"/>
</dbReference>
<sequence length="118" mass="13102">MKKKPVDLYDLSGSKVAIVRDDIVYGIDGTSLGLLIAYLGTVIDFDGAYIGEVVEGNRLLRRVRARETRADYAERHRRILAIRGTTVDETARTDPIDELPGFADVRRALLSLAERKAA</sequence>
<dbReference type="OrthoDB" id="6706260at2"/>
<dbReference type="EMBL" id="FQYO01000003">
    <property type="protein sequence ID" value="SHI75755.1"/>
    <property type="molecule type" value="Genomic_DNA"/>
</dbReference>
<dbReference type="STRING" id="1447782.SAMN05444417_1560"/>